<proteinExistence type="predicted"/>
<dbReference type="Pfam" id="PF00059">
    <property type="entry name" value="Lectin_C"/>
    <property type="match status" value="1"/>
</dbReference>
<name>A0A914YL87_9BILA</name>
<reference evidence="3" key="1">
    <citation type="submission" date="2022-11" db="UniProtKB">
        <authorList>
            <consortium name="WormBaseParasite"/>
        </authorList>
    </citation>
    <scope>IDENTIFICATION</scope>
</reference>
<accession>A0A914YL87</accession>
<keyword evidence="2" id="KW-1185">Reference proteome</keyword>
<dbReference type="Proteomes" id="UP000887577">
    <property type="component" value="Unplaced"/>
</dbReference>
<dbReference type="CDD" id="cd00037">
    <property type="entry name" value="CLECT"/>
    <property type="match status" value="1"/>
</dbReference>
<dbReference type="InterPro" id="IPR016186">
    <property type="entry name" value="C-type_lectin-like/link_sf"/>
</dbReference>
<sequence>MSSLLVRVTNKDLNTKINFLELSTNNTYHGGTWEDQTWIGASTKDDEKSWQWTDGTPFDYSHWEPGEPSSPGIENCIQIWTAKESDGRASAGEFNDERCQQILPYFICKKCLCKIKIIIWIVLKNVLCQK</sequence>
<dbReference type="AlphaFoldDB" id="A0A914YL87"/>
<protein>
    <submittedName>
        <fullName evidence="3">C-type lectin domain-containing protein</fullName>
    </submittedName>
</protein>
<dbReference type="WBParaSite" id="PSU_v2.g20117.t1">
    <property type="protein sequence ID" value="PSU_v2.g20117.t1"/>
    <property type="gene ID" value="PSU_v2.g20117"/>
</dbReference>
<dbReference type="SUPFAM" id="SSF56436">
    <property type="entry name" value="C-type lectin-like"/>
    <property type="match status" value="1"/>
</dbReference>
<dbReference type="InterPro" id="IPR016187">
    <property type="entry name" value="CTDL_fold"/>
</dbReference>
<organism evidence="2 3">
    <name type="scientific">Panagrolaimus superbus</name>
    <dbReference type="NCBI Taxonomy" id="310955"/>
    <lineage>
        <taxon>Eukaryota</taxon>
        <taxon>Metazoa</taxon>
        <taxon>Ecdysozoa</taxon>
        <taxon>Nematoda</taxon>
        <taxon>Chromadorea</taxon>
        <taxon>Rhabditida</taxon>
        <taxon>Tylenchina</taxon>
        <taxon>Panagrolaimomorpha</taxon>
        <taxon>Panagrolaimoidea</taxon>
        <taxon>Panagrolaimidae</taxon>
        <taxon>Panagrolaimus</taxon>
    </lineage>
</organism>
<dbReference type="PANTHER" id="PTHR22803">
    <property type="entry name" value="MANNOSE, PHOSPHOLIPASE, LECTIN RECEPTOR RELATED"/>
    <property type="match status" value="1"/>
</dbReference>
<dbReference type="InterPro" id="IPR050111">
    <property type="entry name" value="C-type_lectin/snaclec_domain"/>
</dbReference>
<feature type="domain" description="C-type lectin" evidence="1">
    <location>
        <begin position="1"/>
        <end position="105"/>
    </location>
</feature>
<evidence type="ECO:0000259" key="1">
    <source>
        <dbReference type="PROSITE" id="PS50041"/>
    </source>
</evidence>
<evidence type="ECO:0000313" key="3">
    <source>
        <dbReference type="WBParaSite" id="PSU_v2.g20117.t1"/>
    </source>
</evidence>
<dbReference type="PROSITE" id="PS50041">
    <property type="entry name" value="C_TYPE_LECTIN_2"/>
    <property type="match status" value="1"/>
</dbReference>
<evidence type="ECO:0000313" key="2">
    <source>
        <dbReference type="Proteomes" id="UP000887577"/>
    </source>
</evidence>
<dbReference type="Gene3D" id="3.10.100.10">
    <property type="entry name" value="Mannose-Binding Protein A, subunit A"/>
    <property type="match status" value="1"/>
</dbReference>
<dbReference type="InterPro" id="IPR001304">
    <property type="entry name" value="C-type_lectin-like"/>
</dbReference>